<dbReference type="GO" id="GO:0006412">
    <property type="term" value="P:translation"/>
    <property type="evidence" value="ECO:0007669"/>
    <property type="project" value="InterPro"/>
</dbReference>
<comment type="caution">
    <text evidence="8">The sequence shown here is derived from an EMBL/GenBank/DDBJ whole genome shotgun (WGS) entry which is preliminary data.</text>
</comment>
<evidence type="ECO:0000313" key="8">
    <source>
        <dbReference type="EMBL" id="KAG7531669.1"/>
    </source>
</evidence>
<keyword evidence="3" id="KW-0809">Transit peptide</keyword>
<evidence type="ECO:0000256" key="6">
    <source>
        <dbReference type="ARBA" id="ARBA00023274"/>
    </source>
</evidence>
<dbReference type="InterPro" id="IPR051991">
    <property type="entry name" value="Mitoribosomal_protein_bL32"/>
</dbReference>
<name>A0A8K0JKT5_9TREE</name>
<keyword evidence="4" id="KW-0689">Ribosomal protein</keyword>
<dbReference type="GO" id="GO:0003735">
    <property type="term" value="F:structural constituent of ribosome"/>
    <property type="evidence" value="ECO:0007669"/>
    <property type="project" value="InterPro"/>
</dbReference>
<dbReference type="InterPro" id="IPR011332">
    <property type="entry name" value="Ribosomal_zn-bd"/>
</dbReference>
<keyword evidence="9" id="KW-1185">Reference proteome</keyword>
<reference evidence="8" key="1">
    <citation type="submission" date="2020-04" db="EMBL/GenBank/DDBJ databases">
        <title>Analysis of mating type loci in Filobasidium floriforme.</title>
        <authorList>
            <person name="Nowrousian M."/>
        </authorList>
    </citation>
    <scope>NUCLEOTIDE SEQUENCE</scope>
    <source>
        <strain evidence="8">CBS 6242</strain>
    </source>
</reference>
<dbReference type="SUPFAM" id="SSF57829">
    <property type="entry name" value="Zn-binding ribosomal proteins"/>
    <property type="match status" value="1"/>
</dbReference>
<dbReference type="NCBIfam" id="TIGR01031">
    <property type="entry name" value="rpmF_bact"/>
    <property type="match status" value="1"/>
</dbReference>
<accession>A0A8K0JKT5</accession>
<comment type="subcellular location">
    <subcellularLocation>
        <location evidence="1">Mitochondrion</location>
    </subcellularLocation>
</comment>
<evidence type="ECO:0000256" key="1">
    <source>
        <dbReference type="ARBA" id="ARBA00004173"/>
    </source>
</evidence>
<dbReference type="AlphaFoldDB" id="A0A8K0JKT5"/>
<evidence type="ECO:0000256" key="2">
    <source>
        <dbReference type="ARBA" id="ARBA00008560"/>
    </source>
</evidence>
<keyword evidence="6" id="KW-0687">Ribonucleoprotein</keyword>
<evidence type="ECO:0000313" key="9">
    <source>
        <dbReference type="Proteomes" id="UP000812966"/>
    </source>
</evidence>
<keyword evidence="5" id="KW-0496">Mitochondrion</keyword>
<evidence type="ECO:0000256" key="5">
    <source>
        <dbReference type="ARBA" id="ARBA00023128"/>
    </source>
</evidence>
<comment type="similarity">
    <text evidence="2">Belongs to the bacterial ribosomal protein bL32 family.</text>
</comment>
<dbReference type="GO" id="GO:0005762">
    <property type="term" value="C:mitochondrial large ribosomal subunit"/>
    <property type="evidence" value="ECO:0007669"/>
    <property type="project" value="TreeGrafter"/>
</dbReference>
<organism evidence="8 9">
    <name type="scientific">Filobasidium floriforme</name>
    <dbReference type="NCBI Taxonomy" id="5210"/>
    <lineage>
        <taxon>Eukaryota</taxon>
        <taxon>Fungi</taxon>
        <taxon>Dikarya</taxon>
        <taxon>Basidiomycota</taxon>
        <taxon>Agaricomycotina</taxon>
        <taxon>Tremellomycetes</taxon>
        <taxon>Filobasidiales</taxon>
        <taxon>Filobasidiaceae</taxon>
        <taxon>Filobasidium</taxon>
    </lineage>
</organism>
<evidence type="ECO:0000256" key="4">
    <source>
        <dbReference type="ARBA" id="ARBA00022980"/>
    </source>
</evidence>
<dbReference type="EMBL" id="JABELV010000085">
    <property type="protein sequence ID" value="KAG7531669.1"/>
    <property type="molecule type" value="Genomic_DNA"/>
</dbReference>
<evidence type="ECO:0000256" key="3">
    <source>
        <dbReference type="ARBA" id="ARBA00022946"/>
    </source>
</evidence>
<dbReference type="Proteomes" id="UP000812966">
    <property type="component" value="Unassembled WGS sequence"/>
</dbReference>
<proteinExistence type="inferred from homology"/>
<protein>
    <recommendedName>
        <fullName evidence="7">Large ribosomal subunit protein bL32m</fullName>
    </recommendedName>
</protein>
<dbReference type="PANTHER" id="PTHR21026:SF2">
    <property type="entry name" value="LARGE RIBOSOMAL SUBUNIT PROTEIN BL32M"/>
    <property type="match status" value="1"/>
</dbReference>
<dbReference type="PANTHER" id="PTHR21026">
    <property type="entry name" value="39S RIBOSOMAL PROTEIN L32, MITOCHONDRIAL"/>
    <property type="match status" value="1"/>
</dbReference>
<dbReference type="Pfam" id="PF01783">
    <property type="entry name" value="Ribosomal_L32p"/>
    <property type="match status" value="1"/>
</dbReference>
<gene>
    <name evidence="8" type="ORF">FFLO_04179</name>
</gene>
<dbReference type="InterPro" id="IPR002677">
    <property type="entry name" value="Ribosomal_bL32"/>
</dbReference>
<sequence length="150" mass="15967">MATISFASAGPSRLANAVPGLLSRAVAFRSNMIAVRPIAPSSITVISASPAADMESSTSVQSFLRSLVDSLVELFPPFLLAVPKKKVSHSRKSMRSAHKGLKNKTNITLCPGCGAPKLSHNLCPECFSQINRRWKQEARQVGSSTAEATS</sequence>
<dbReference type="HAMAP" id="MF_00340">
    <property type="entry name" value="Ribosomal_bL32"/>
    <property type="match status" value="1"/>
</dbReference>
<evidence type="ECO:0000256" key="7">
    <source>
        <dbReference type="ARBA" id="ARBA00039935"/>
    </source>
</evidence>